<organism evidence="1 2">
    <name type="scientific">Streptomyces albidoflavus</name>
    <dbReference type="NCBI Taxonomy" id="1886"/>
    <lineage>
        <taxon>Bacteria</taxon>
        <taxon>Bacillati</taxon>
        <taxon>Actinomycetota</taxon>
        <taxon>Actinomycetes</taxon>
        <taxon>Kitasatosporales</taxon>
        <taxon>Streptomycetaceae</taxon>
        <taxon>Streptomyces</taxon>
        <taxon>Streptomyces albidoflavus group</taxon>
    </lineage>
</organism>
<dbReference type="Proteomes" id="UP001051844">
    <property type="component" value="Unassembled WGS sequence"/>
</dbReference>
<gene>
    <name evidence="1" type="ORF">ScoT_35160</name>
</gene>
<sequence length="75" mass="8206">MGTEGQIPGHPHSRRELCAPGQQLYADALRTGRIPRTEVEQAPCLIDLALVHADPDDPEWLRPLPPTVALGSVFK</sequence>
<dbReference type="AlphaFoldDB" id="A0AA37FD53"/>
<reference evidence="1" key="1">
    <citation type="submission" date="2022-09" db="EMBL/GenBank/DDBJ databases">
        <title>Whole genome shotgun sequence of Streptomyces albidoflavus NBRC 12854.</title>
        <authorList>
            <person name="Komaki H."/>
            <person name="Tamura T."/>
        </authorList>
    </citation>
    <scope>NUCLEOTIDE SEQUENCE</scope>
    <source>
        <strain evidence="1">NBRC 12854</strain>
    </source>
</reference>
<evidence type="ECO:0000313" key="2">
    <source>
        <dbReference type="Proteomes" id="UP001051844"/>
    </source>
</evidence>
<evidence type="ECO:0000313" key="1">
    <source>
        <dbReference type="EMBL" id="GHI47342.1"/>
    </source>
</evidence>
<proteinExistence type="predicted"/>
<dbReference type="EMBL" id="BNDZ01000005">
    <property type="protein sequence ID" value="GHI47342.1"/>
    <property type="molecule type" value="Genomic_DNA"/>
</dbReference>
<protein>
    <submittedName>
        <fullName evidence="1">Uncharacterized protein</fullName>
    </submittedName>
</protein>
<accession>A0AA37FD53</accession>
<name>A0AA37FD53_9ACTN</name>
<comment type="caution">
    <text evidence="1">The sequence shown here is derived from an EMBL/GenBank/DDBJ whole genome shotgun (WGS) entry which is preliminary data.</text>
</comment>